<keyword evidence="2" id="KW-0813">Transport</keyword>
<evidence type="ECO:0000256" key="4">
    <source>
        <dbReference type="ARBA" id="ARBA00022597"/>
    </source>
</evidence>
<keyword evidence="3" id="KW-1003">Cell membrane</keyword>
<keyword evidence="6 8" id="KW-1133">Transmembrane helix</keyword>
<name>A0A371IXC8_9FIRM</name>
<evidence type="ECO:0000256" key="5">
    <source>
        <dbReference type="ARBA" id="ARBA00022692"/>
    </source>
</evidence>
<dbReference type="Proteomes" id="UP000215694">
    <property type="component" value="Unassembled WGS sequence"/>
</dbReference>
<dbReference type="EMBL" id="NOJY02000116">
    <property type="protein sequence ID" value="RDY25132.1"/>
    <property type="molecule type" value="Genomic_DNA"/>
</dbReference>
<evidence type="ECO:0000259" key="9">
    <source>
        <dbReference type="PROSITE" id="PS51105"/>
    </source>
</evidence>
<organism evidence="10 11">
    <name type="scientific">Romboutsia weinsteinii</name>
    <dbReference type="NCBI Taxonomy" id="2020949"/>
    <lineage>
        <taxon>Bacteria</taxon>
        <taxon>Bacillati</taxon>
        <taxon>Bacillota</taxon>
        <taxon>Clostridia</taxon>
        <taxon>Peptostreptococcales</taxon>
        <taxon>Peptostreptococcaceae</taxon>
        <taxon>Romboutsia</taxon>
    </lineage>
</organism>
<keyword evidence="11" id="KW-1185">Reference proteome</keyword>
<evidence type="ECO:0000256" key="1">
    <source>
        <dbReference type="ARBA" id="ARBA00004651"/>
    </source>
</evidence>
<keyword evidence="7 8" id="KW-0472">Membrane</keyword>
<comment type="subcellular location">
    <subcellularLocation>
        <location evidence="1">Cell membrane</location>
        <topology evidence="1">Multi-pass membrane protein</topology>
    </subcellularLocation>
</comment>
<sequence>MEKFMAFMDKYIVPVAAKIGAQRHLVAVRDAFITMIPVTMIGALATLVNNLPSDAYKGFMASIFGENWTMLGGDLWWGSIATMAVFLVVGVAYFLAKSYDEDGLQAGFIALCIFFVLAPQSASFIPEGAKEAVSGWGFLPSAYLGTGALFTSILIGLGSAEIFVKLSKIKQLTIKMPDGVPPAVSRSFAKLIPGMFTIVIFAILGIFIKMLSDGQVITDLLNTYLGAPLSNFADSLGSTMFITFMIHILWT</sequence>
<evidence type="ECO:0000313" key="11">
    <source>
        <dbReference type="Proteomes" id="UP000215694"/>
    </source>
</evidence>
<evidence type="ECO:0000256" key="6">
    <source>
        <dbReference type="ARBA" id="ARBA00022989"/>
    </source>
</evidence>
<dbReference type="PROSITE" id="PS51105">
    <property type="entry name" value="PTS_EIIC_TYPE_3"/>
    <property type="match status" value="1"/>
</dbReference>
<dbReference type="RefSeq" id="WP_147295865.1">
    <property type="nucleotide sequence ID" value="NZ_NOJY02000116.1"/>
</dbReference>
<feature type="non-terminal residue" evidence="10">
    <location>
        <position position="251"/>
    </location>
</feature>
<feature type="transmembrane region" description="Helical" evidence="8">
    <location>
        <begin position="31"/>
        <end position="51"/>
    </location>
</feature>
<evidence type="ECO:0000256" key="3">
    <source>
        <dbReference type="ARBA" id="ARBA00022475"/>
    </source>
</evidence>
<protein>
    <submittedName>
        <fullName evidence="10">PTS sugar transporter subunit IIC</fullName>
    </submittedName>
</protein>
<reference evidence="10 11" key="1">
    <citation type="journal article" date="2017" name="Genome Announc.">
        <title>Draft Genome Sequence of Romboutsia weinsteinii sp. nov. Strain CCRI-19649(T) Isolated from Surface Water.</title>
        <authorList>
            <person name="Maheux A.F."/>
            <person name="Boudreau D.K."/>
            <person name="Berube E."/>
            <person name="Boissinot M."/>
            <person name="Cantin P."/>
            <person name="Raymond F."/>
            <person name="Corbeil J."/>
            <person name="Omar R.F."/>
            <person name="Bergeron M.G."/>
        </authorList>
    </citation>
    <scope>NUCLEOTIDE SEQUENCE [LARGE SCALE GENOMIC DNA]</scope>
    <source>
        <strain evidence="10 11">CCRI-19649</strain>
    </source>
</reference>
<comment type="caution">
    <text evidence="10">The sequence shown here is derived from an EMBL/GenBank/DDBJ whole genome shotgun (WGS) entry which is preliminary data.</text>
</comment>
<dbReference type="GO" id="GO:0009401">
    <property type="term" value="P:phosphoenolpyruvate-dependent sugar phosphotransferase system"/>
    <property type="evidence" value="ECO:0007669"/>
    <property type="project" value="InterPro"/>
</dbReference>
<feature type="domain" description="PTS EIIC type-3" evidence="9">
    <location>
        <begin position="8"/>
        <end position="251"/>
    </location>
</feature>
<dbReference type="GO" id="GO:0005886">
    <property type="term" value="C:plasma membrane"/>
    <property type="evidence" value="ECO:0007669"/>
    <property type="project" value="UniProtKB-SubCell"/>
</dbReference>
<dbReference type="GO" id="GO:0008982">
    <property type="term" value="F:protein-N(PI)-phosphohistidine-sugar phosphotransferase activity"/>
    <property type="evidence" value="ECO:0007669"/>
    <property type="project" value="InterPro"/>
</dbReference>
<keyword evidence="5 8" id="KW-0812">Transmembrane</keyword>
<dbReference type="InterPro" id="IPR003352">
    <property type="entry name" value="PTS_EIIC"/>
</dbReference>
<dbReference type="InterPro" id="IPR051088">
    <property type="entry name" value="PTS_Sugar-EIIC/EIIB"/>
</dbReference>
<evidence type="ECO:0000256" key="8">
    <source>
        <dbReference type="SAM" id="Phobius"/>
    </source>
</evidence>
<feature type="transmembrane region" description="Helical" evidence="8">
    <location>
        <begin position="142"/>
        <end position="164"/>
    </location>
</feature>
<feature type="transmembrane region" description="Helical" evidence="8">
    <location>
        <begin position="75"/>
        <end position="96"/>
    </location>
</feature>
<evidence type="ECO:0000313" key="10">
    <source>
        <dbReference type="EMBL" id="RDY25132.1"/>
    </source>
</evidence>
<evidence type="ECO:0000256" key="2">
    <source>
        <dbReference type="ARBA" id="ARBA00022448"/>
    </source>
</evidence>
<feature type="transmembrane region" description="Helical" evidence="8">
    <location>
        <begin position="191"/>
        <end position="212"/>
    </location>
</feature>
<dbReference type="Pfam" id="PF02378">
    <property type="entry name" value="PTS_EIIC"/>
    <property type="match status" value="1"/>
</dbReference>
<feature type="transmembrane region" description="Helical" evidence="8">
    <location>
        <begin position="232"/>
        <end position="250"/>
    </location>
</feature>
<dbReference type="AlphaFoldDB" id="A0A371IXC8"/>
<feature type="transmembrane region" description="Helical" evidence="8">
    <location>
        <begin position="103"/>
        <end position="122"/>
    </location>
</feature>
<accession>A0A371IXC8</accession>
<dbReference type="GO" id="GO:1901264">
    <property type="term" value="P:carbohydrate derivative transport"/>
    <property type="evidence" value="ECO:0007669"/>
    <property type="project" value="TreeGrafter"/>
</dbReference>
<proteinExistence type="predicted"/>
<dbReference type="PANTHER" id="PTHR33989:SF11">
    <property type="entry name" value="LICHENAN PERMEASE IIC COMPONENT"/>
    <property type="match status" value="1"/>
</dbReference>
<gene>
    <name evidence="10" type="ORF">CHL78_019825</name>
</gene>
<keyword evidence="4 10" id="KW-0762">Sugar transport</keyword>
<dbReference type="OrthoDB" id="1641940at2"/>
<dbReference type="PANTHER" id="PTHR33989">
    <property type="match status" value="1"/>
</dbReference>
<dbReference type="InterPro" id="IPR004501">
    <property type="entry name" value="PTS_EIIC_3"/>
</dbReference>
<evidence type="ECO:0000256" key="7">
    <source>
        <dbReference type="ARBA" id="ARBA00023136"/>
    </source>
</evidence>